<comment type="caution">
    <text evidence="2">The sequence shown here is derived from an EMBL/GenBank/DDBJ whole genome shotgun (WGS) entry which is preliminary data.</text>
</comment>
<dbReference type="Pfam" id="PF03412">
    <property type="entry name" value="Peptidase_C39"/>
    <property type="match status" value="1"/>
</dbReference>
<keyword evidence="3" id="KW-1185">Reference proteome</keyword>
<dbReference type="Gene3D" id="3.90.70.10">
    <property type="entry name" value="Cysteine proteinases"/>
    <property type="match status" value="1"/>
</dbReference>
<proteinExistence type="predicted"/>
<reference evidence="2" key="2">
    <citation type="submission" date="2020-09" db="EMBL/GenBank/DDBJ databases">
        <authorList>
            <person name="Sun Q."/>
            <person name="Zhou Y."/>
        </authorList>
    </citation>
    <scope>NUCLEOTIDE SEQUENCE</scope>
    <source>
        <strain evidence="2">CGMCC 1.15519</strain>
    </source>
</reference>
<protein>
    <recommendedName>
        <fullName evidence="1">Peptidase C39 domain-containing protein</fullName>
    </recommendedName>
</protein>
<dbReference type="GO" id="GO:0006508">
    <property type="term" value="P:proteolysis"/>
    <property type="evidence" value="ECO:0007669"/>
    <property type="project" value="InterPro"/>
</dbReference>
<dbReference type="InterPro" id="IPR005074">
    <property type="entry name" value="Peptidase_C39"/>
</dbReference>
<evidence type="ECO:0000259" key="1">
    <source>
        <dbReference type="PROSITE" id="PS50990"/>
    </source>
</evidence>
<organism evidence="2 3">
    <name type="scientific">Sandarakinorhabdus glacialis</name>
    <dbReference type="NCBI Taxonomy" id="1614636"/>
    <lineage>
        <taxon>Bacteria</taxon>
        <taxon>Pseudomonadati</taxon>
        <taxon>Pseudomonadota</taxon>
        <taxon>Alphaproteobacteria</taxon>
        <taxon>Sphingomonadales</taxon>
        <taxon>Sphingosinicellaceae</taxon>
        <taxon>Sandarakinorhabdus</taxon>
    </lineage>
</organism>
<dbReference type="PROSITE" id="PS50990">
    <property type="entry name" value="PEPTIDASE_C39"/>
    <property type="match status" value="1"/>
</dbReference>
<dbReference type="Proteomes" id="UP000635071">
    <property type="component" value="Unassembled WGS sequence"/>
</dbReference>
<dbReference type="AlphaFoldDB" id="A0A917E7R6"/>
<dbReference type="GO" id="GO:0008233">
    <property type="term" value="F:peptidase activity"/>
    <property type="evidence" value="ECO:0007669"/>
    <property type="project" value="InterPro"/>
</dbReference>
<name>A0A917E7R6_9SPHN</name>
<reference evidence="2" key="1">
    <citation type="journal article" date="2014" name="Int. J. Syst. Evol. Microbiol.">
        <title>Complete genome sequence of Corynebacterium casei LMG S-19264T (=DSM 44701T), isolated from a smear-ripened cheese.</title>
        <authorList>
            <consortium name="US DOE Joint Genome Institute (JGI-PGF)"/>
            <person name="Walter F."/>
            <person name="Albersmeier A."/>
            <person name="Kalinowski J."/>
            <person name="Ruckert C."/>
        </authorList>
    </citation>
    <scope>NUCLEOTIDE SEQUENCE</scope>
    <source>
        <strain evidence="2">CGMCC 1.15519</strain>
    </source>
</reference>
<evidence type="ECO:0000313" key="3">
    <source>
        <dbReference type="Proteomes" id="UP000635071"/>
    </source>
</evidence>
<dbReference type="EMBL" id="BMJM01000003">
    <property type="protein sequence ID" value="GGE07518.1"/>
    <property type="molecule type" value="Genomic_DNA"/>
</dbReference>
<dbReference type="GO" id="GO:0005524">
    <property type="term" value="F:ATP binding"/>
    <property type="evidence" value="ECO:0007669"/>
    <property type="project" value="InterPro"/>
</dbReference>
<accession>A0A917E7R6</accession>
<dbReference type="CDD" id="cd02423">
    <property type="entry name" value="Peptidase_C39G"/>
    <property type="match status" value="1"/>
</dbReference>
<sequence>MSLSGSNTALIGALVLTAACTPQPGLDGARLYQPGVVDIALPVASVQQRKFQTVIQQQYDFSCGSGALATLLRFHYGDPQNEQSVFLGMWREGDRAAIRRLGFSLLDMKRYLAGRGIAADGYKVTLEQIARVGSPGIALVDTQGYKHFVVVKGFDNGRVLVGDPALGLRRITTGEFSKIWNGVYFVINARAGSKTGSFASPTEWALAPGAPSFAPTEPLSQAALSLTRPILGDI</sequence>
<gene>
    <name evidence="2" type="ORF">GCM10011529_12380</name>
</gene>
<dbReference type="GO" id="GO:0016020">
    <property type="term" value="C:membrane"/>
    <property type="evidence" value="ECO:0007669"/>
    <property type="project" value="InterPro"/>
</dbReference>
<evidence type="ECO:0000313" key="2">
    <source>
        <dbReference type="EMBL" id="GGE07518.1"/>
    </source>
</evidence>
<feature type="domain" description="Peptidase C39" evidence="1">
    <location>
        <begin position="56"/>
        <end position="187"/>
    </location>
</feature>